<evidence type="ECO:0000256" key="5">
    <source>
        <dbReference type="PROSITE-ProRule" id="PRU00076"/>
    </source>
</evidence>
<evidence type="ECO:0000256" key="6">
    <source>
        <dbReference type="SAM" id="MobiDB-lite"/>
    </source>
</evidence>
<dbReference type="PROSITE" id="PS00022">
    <property type="entry name" value="EGF_1"/>
    <property type="match status" value="2"/>
</dbReference>
<dbReference type="InterPro" id="IPR004263">
    <property type="entry name" value="Exostosin"/>
</dbReference>
<evidence type="ECO:0000256" key="7">
    <source>
        <dbReference type="SAM" id="SignalP"/>
    </source>
</evidence>
<evidence type="ECO:0000256" key="2">
    <source>
        <dbReference type="ARBA" id="ARBA00010271"/>
    </source>
</evidence>
<organism evidence="9 10">
    <name type="scientific">Cymbomonas tetramitiformis</name>
    <dbReference type="NCBI Taxonomy" id="36881"/>
    <lineage>
        <taxon>Eukaryota</taxon>
        <taxon>Viridiplantae</taxon>
        <taxon>Chlorophyta</taxon>
        <taxon>Pyramimonadophyceae</taxon>
        <taxon>Pyramimonadales</taxon>
        <taxon>Pyramimonadaceae</taxon>
        <taxon>Cymbomonas</taxon>
    </lineage>
</organism>
<dbReference type="Proteomes" id="UP001190700">
    <property type="component" value="Unassembled WGS sequence"/>
</dbReference>
<comment type="caution">
    <text evidence="5">Lacks conserved residue(s) required for the propagation of feature annotation.</text>
</comment>
<name>A0AAE0LBL7_9CHLO</name>
<comment type="caution">
    <text evidence="9">The sequence shown here is derived from an EMBL/GenBank/DDBJ whole genome shotgun (WGS) entry which is preliminary data.</text>
</comment>
<evidence type="ECO:0000313" key="10">
    <source>
        <dbReference type="Proteomes" id="UP001190700"/>
    </source>
</evidence>
<feature type="signal peptide" evidence="7">
    <location>
        <begin position="1"/>
        <end position="24"/>
    </location>
</feature>
<feature type="chain" id="PRO_5042115553" description="EGF-like domain-containing protein" evidence="7">
    <location>
        <begin position="25"/>
        <end position="504"/>
    </location>
</feature>
<dbReference type="PROSITE" id="PS50026">
    <property type="entry name" value="EGF_3"/>
    <property type="match status" value="2"/>
</dbReference>
<accession>A0AAE0LBL7</accession>
<keyword evidence="3" id="KW-0333">Golgi apparatus</keyword>
<dbReference type="PANTHER" id="PTHR11062:SF281">
    <property type="entry name" value="EXOSTOSIN-LIKE 2"/>
    <property type="match status" value="1"/>
</dbReference>
<dbReference type="GO" id="GO:0000139">
    <property type="term" value="C:Golgi membrane"/>
    <property type="evidence" value="ECO:0007669"/>
    <property type="project" value="UniProtKB-SubCell"/>
</dbReference>
<dbReference type="InterPro" id="IPR040911">
    <property type="entry name" value="Exostosin_GT47"/>
</dbReference>
<evidence type="ECO:0000313" key="9">
    <source>
        <dbReference type="EMBL" id="KAK3278854.1"/>
    </source>
</evidence>
<reference evidence="9 10" key="1">
    <citation type="journal article" date="2015" name="Genome Biol. Evol.">
        <title>Comparative Genomics of a Bacterivorous Green Alga Reveals Evolutionary Causalities and Consequences of Phago-Mixotrophic Mode of Nutrition.</title>
        <authorList>
            <person name="Burns J.A."/>
            <person name="Paasch A."/>
            <person name="Narechania A."/>
            <person name="Kim E."/>
        </authorList>
    </citation>
    <scope>NUCLEOTIDE SEQUENCE [LARGE SCALE GENOMIC DNA]</scope>
    <source>
        <strain evidence="9 10">PLY_AMNH</strain>
    </source>
</reference>
<gene>
    <name evidence="9" type="ORF">CYMTET_13237</name>
</gene>
<feature type="disulfide bond" evidence="5">
    <location>
        <begin position="157"/>
        <end position="166"/>
    </location>
</feature>
<keyword evidence="10" id="KW-1185">Reference proteome</keyword>
<dbReference type="InterPro" id="IPR013111">
    <property type="entry name" value="EGF_extracell"/>
</dbReference>
<keyword evidence="5" id="KW-0245">EGF-like domain</keyword>
<proteinExistence type="inferred from homology"/>
<dbReference type="InterPro" id="IPR000742">
    <property type="entry name" value="EGF"/>
</dbReference>
<feature type="region of interest" description="Disordered" evidence="6">
    <location>
        <begin position="72"/>
        <end position="116"/>
    </location>
</feature>
<comment type="subcellular location">
    <subcellularLocation>
        <location evidence="1">Golgi apparatus membrane</location>
        <topology evidence="1">Single-pass type II membrane protein</topology>
    </subcellularLocation>
</comment>
<dbReference type="GO" id="GO:0016757">
    <property type="term" value="F:glycosyltransferase activity"/>
    <property type="evidence" value="ECO:0007669"/>
    <property type="project" value="InterPro"/>
</dbReference>
<feature type="disulfide bond" evidence="5">
    <location>
        <begin position="138"/>
        <end position="148"/>
    </location>
</feature>
<feature type="domain" description="EGF-like" evidence="8">
    <location>
        <begin position="276"/>
        <end position="313"/>
    </location>
</feature>
<evidence type="ECO:0000256" key="3">
    <source>
        <dbReference type="ARBA" id="ARBA00023034"/>
    </source>
</evidence>
<feature type="disulfide bond" evidence="5">
    <location>
        <begin position="280"/>
        <end position="290"/>
    </location>
</feature>
<dbReference type="EMBL" id="LGRX02005254">
    <property type="protein sequence ID" value="KAK3278854.1"/>
    <property type="molecule type" value="Genomic_DNA"/>
</dbReference>
<feature type="disulfide bond" evidence="5">
    <location>
        <begin position="303"/>
        <end position="312"/>
    </location>
</feature>
<sequence length="504" mass="56106">MPNSLAPYTCLALVLCICWTASSSDLVDHAFLRNRIHKPSNTHGHEEHRFLNSSSASGASLASGSHVLKADVSSAKQVDREPQNSPSLAGSAGPNENRGPDFFSGDSLKGEPRTRIHIPTRLEAWRSAVPEGGRSAKCHPLCNAHGTCNEDLGRCDCPNNRSGADCSVIKTPACEVQPGYTTPCHSLLGSVPTCECAAQCDFQGTIVEELPSCLARVDALSPERRDKALTATIHSIDGVDRVEVEYLSKGRGVSTPIESALGEVRERLLTKQQLLPLDRCPGSCSFAGICERMLDREETRCKCHEDRQGASCEFAVTNFCVNQCSGRGRCSQGRTPTAAAAEKDTSPPRIYVYDMPHEWTTGIIRHTRADTSYCIHRNYDRNGRAHGSGNAYQTQVWLHERLLRSEHRTFDGAQADFYFIPFWHLCQKKRFNQGDLLLLHLNYVQMTWPYWYVTLCTLFMSRRRGLTRMSHAAPYLCPDDVAPRYVTLCTSSVSRRHNNTLWED</sequence>
<dbReference type="AlphaFoldDB" id="A0AAE0LBL7"/>
<evidence type="ECO:0000259" key="8">
    <source>
        <dbReference type="PROSITE" id="PS50026"/>
    </source>
</evidence>
<feature type="disulfide bond" evidence="5">
    <location>
        <begin position="284"/>
        <end position="301"/>
    </location>
</feature>
<keyword evidence="7" id="KW-0732">Signal</keyword>
<dbReference type="Pfam" id="PF03016">
    <property type="entry name" value="Exostosin_GT47"/>
    <property type="match status" value="1"/>
</dbReference>
<keyword evidence="4 5" id="KW-1015">Disulfide bond</keyword>
<evidence type="ECO:0000256" key="1">
    <source>
        <dbReference type="ARBA" id="ARBA00004323"/>
    </source>
</evidence>
<protein>
    <recommendedName>
        <fullName evidence="8">EGF-like domain-containing protein</fullName>
    </recommendedName>
</protein>
<dbReference type="Pfam" id="PF07974">
    <property type="entry name" value="EGF_2"/>
    <property type="match status" value="1"/>
</dbReference>
<comment type="similarity">
    <text evidence="2">Belongs to the glycosyltransferase 47 family.</text>
</comment>
<dbReference type="PANTHER" id="PTHR11062">
    <property type="entry name" value="EXOSTOSIN HEPARAN SULFATE GLYCOSYLTRANSFERASE -RELATED"/>
    <property type="match status" value="1"/>
</dbReference>
<feature type="domain" description="EGF-like" evidence="8">
    <location>
        <begin position="134"/>
        <end position="167"/>
    </location>
</feature>
<evidence type="ECO:0000256" key="4">
    <source>
        <dbReference type="ARBA" id="ARBA00023157"/>
    </source>
</evidence>